<keyword evidence="1" id="KW-0472">Membrane</keyword>
<dbReference type="PANTHER" id="PTHR37826:SF3">
    <property type="entry name" value="J DOMAIN-CONTAINING PROTEIN"/>
    <property type="match status" value="1"/>
</dbReference>
<reference evidence="2 3" key="1">
    <citation type="submission" date="2019-08" db="EMBL/GenBank/DDBJ databases">
        <title>In-depth cultivation of the pig gut microbiome towards novel bacterial diversity and tailored functional studies.</title>
        <authorList>
            <person name="Wylensek D."/>
            <person name="Hitch T.C.A."/>
            <person name="Clavel T."/>
        </authorList>
    </citation>
    <scope>NUCLEOTIDE SEQUENCE [LARGE SCALE GENOMIC DNA]</scope>
    <source>
        <strain evidence="2 3">Oil+RF-744-GAM-WT-6</strain>
    </source>
</reference>
<evidence type="ECO:0000313" key="3">
    <source>
        <dbReference type="Proteomes" id="UP000461880"/>
    </source>
</evidence>
<dbReference type="EMBL" id="VUMN01000049">
    <property type="protein sequence ID" value="MSS59768.1"/>
    <property type="molecule type" value="Genomic_DNA"/>
</dbReference>
<evidence type="ECO:0000313" key="2">
    <source>
        <dbReference type="EMBL" id="MSS59768.1"/>
    </source>
</evidence>
<sequence length="366" mass="41214">MPEQLVNYQCPNCGGPLKWDAGLQKLHCDYCGSSFTEEETEAYYRKKEEAAAEAGAQAYAEEAGEWSDSAPDGMRAYHCPSCGAELIADENTAVTTCPYCNNPTVISAQFKVKQPKYVLPFQVTKEQAETRLQEFYQKKPFLPHAFSNRNHIQEVKGVYVPFWLYSGTLAADCTYHCTRTRQYSQGDYMVTETDHFKAVRRGDVSFQRVPADASSKMPDTYMDALEPFDYRKLENFSSAYMPGYLADSYDIDSRESQKRTDERMIHSTLALLNSTVAGYVSVIPERQDVYRKEGTAEYVFLPVWLLSTQFEGKNYLFAVNGQSGKTVGDLPADTGKFIRTIVTLTLISFAIIALILYFLIAIGGTI</sequence>
<keyword evidence="1" id="KW-1133">Transmembrane helix</keyword>
<name>A0A7X2NV74_9FIRM</name>
<organism evidence="2 3">
    <name type="scientific">Stecheria intestinalis</name>
    <dbReference type="NCBI Taxonomy" id="2606630"/>
    <lineage>
        <taxon>Bacteria</taxon>
        <taxon>Bacillati</taxon>
        <taxon>Bacillota</taxon>
        <taxon>Erysipelotrichia</taxon>
        <taxon>Erysipelotrichales</taxon>
        <taxon>Erysipelotrichaceae</taxon>
        <taxon>Stecheria</taxon>
    </lineage>
</organism>
<accession>A0A7X2NV74</accession>
<feature type="transmembrane region" description="Helical" evidence="1">
    <location>
        <begin position="341"/>
        <end position="362"/>
    </location>
</feature>
<dbReference type="PANTHER" id="PTHR37826">
    <property type="entry name" value="FLOTILLIN BAND_7_5 DOMAIN PROTEIN"/>
    <property type="match status" value="1"/>
</dbReference>
<protein>
    <recommendedName>
        <fullName evidence="4">DNA-directed RNA polymerase subunit P</fullName>
    </recommendedName>
</protein>
<dbReference type="AlphaFoldDB" id="A0A7X2NV74"/>
<keyword evidence="1" id="KW-0812">Transmembrane</keyword>
<comment type="caution">
    <text evidence="2">The sequence shown here is derived from an EMBL/GenBank/DDBJ whole genome shotgun (WGS) entry which is preliminary data.</text>
</comment>
<dbReference type="Proteomes" id="UP000461880">
    <property type="component" value="Unassembled WGS sequence"/>
</dbReference>
<dbReference type="Gene3D" id="2.20.28.30">
    <property type="entry name" value="RNA polymerase ii, chain L"/>
    <property type="match status" value="2"/>
</dbReference>
<proteinExistence type="predicted"/>
<keyword evidence="3" id="KW-1185">Reference proteome</keyword>
<evidence type="ECO:0000256" key="1">
    <source>
        <dbReference type="SAM" id="Phobius"/>
    </source>
</evidence>
<gene>
    <name evidence="2" type="ORF">FYJ51_12785</name>
</gene>
<evidence type="ECO:0008006" key="4">
    <source>
        <dbReference type="Google" id="ProtNLM"/>
    </source>
</evidence>
<dbReference type="RefSeq" id="WP_154505965.1">
    <property type="nucleotide sequence ID" value="NZ_VUMN01000049.1"/>
</dbReference>